<dbReference type="Proteomes" id="UP000318741">
    <property type="component" value="Chromosome"/>
</dbReference>
<evidence type="ECO:0008006" key="3">
    <source>
        <dbReference type="Google" id="ProtNLM"/>
    </source>
</evidence>
<dbReference type="KEGG" id="acaf:CA12_19800"/>
<evidence type="ECO:0000313" key="2">
    <source>
        <dbReference type="Proteomes" id="UP000318741"/>
    </source>
</evidence>
<reference evidence="1 2" key="1">
    <citation type="submission" date="2019-02" db="EMBL/GenBank/DDBJ databases">
        <title>Deep-cultivation of Planctomycetes and their phenomic and genomic characterization uncovers novel biology.</title>
        <authorList>
            <person name="Wiegand S."/>
            <person name="Jogler M."/>
            <person name="Boedeker C."/>
            <person name="Pinto D."/>
            <person name="Vollmers J."/>
            <person name="Rivas-Marin E."/>
            <person name="Kohn T."/>
            <person name="Peeters S.H."/>
            <person name="Heuer A."/>
            <person name="Rast P."/>
            <person name="Oberbeckmann S."/>
            <person name="Bunk B."/>
            <person name="Jeske O."/>
            <person name="Meyerdierks A."/>
            <person name="Storesund J.E."/>
            <person name="Kallscheuer N."/>
            <person name="Luecker S."/>
            <person name="Lage O.M."/>
            <person name="Pohl T."/>
            <person name="Merkel B.J."/>
            <person name="Hornburger P."/>
            <person name="Mueller R.-W."/>
            <person name="Bruemmer F."/>
            <person name="Labrenz M."/>
            <person name="Spormann A.M."/>
            <person name="Op den Camp H."/>
            <person name="Overmann J."/>
            <person name="Amann R."/>
            <person name="Jetten M.S.M."/>
            <person name="Mascher T."/>
            <person name="Medema M.H."/>
            <person name="Devos D.P."/>
            <person name="Kaster A.-K."/>
            <person name="Ovreas L."/>
            <person name="Rohde M."/>
            <person name="Galperin M.Y."/>
            <person name="Jogler C."/>
        </authorList>
    </citation>
    <scope>NUCLEOTIDE SEQUENCE [LARGE SCALE GENOMIC DNA]</scope>
    <source>
        <strain evidence="1 2">CA12</strain>
    </source>
</reference>
<proteinExistence type="predicted"/>
<dbReference type="EMBL" id="CP036265">
    <property type="protein sequence ID" value="QDT15884.1"/>
    <property type="molecule type" value="Genomic_DNA"/>
</dbReference>
<keyword evidence="2" id="KW-1185">Reference proteome</keyword>
<dbReference type="AlphaFoldDB" id="A0A517P933"/>
<dbReference type="OrthoDB" id="9772095at2"/>
<sequence>MVVALLLALVGTPPFTQGLPRPVDGLNLPAGYVAGPVVPGLREDAVPQGLAWVAGADGAGERFLVSHDRPGEAASCVSVLDGANGSLIAVVDLEEPDGRPHRGHVGGLAATADDLFVASDGRVLRFPLAPFLADAPPPRLRATAVRRDETQADYAAARPGLAGDELWVGEFALRRTNPFAREYRTAASHRLTDRAGQAKHAWVVRSDPADPTGRVTGLLSVRQRVQGLAFLPGADGGPGEVALSVSYGRANRSELAFHRDPTGGPPHRTVTVAGRDVPLWFLDAQSYRRTVDFPPMSEGVAFVPGSTDRPPRLAVLAESGAEKYRLGGAGPLDLIVLLPIIWRD</sequence>
<protein>
    <recommendedName>
        <fullName evidence="3">Phytase-like domain-containing protein</fullName>
    </recommendedName>
</protein>
<dbReference type="RefSeq" id="WP_145358778.1">
    <property type="nucleotide sequence ID" value="NZ_CP036265.1"/>
</dbReference>
<accession>A0A517P933</accession>
<organism evidence="1 2">
    <name type="scientific">Alienimonas californiensis</name>
    <dbReference type="NCBI Taxonomy" id="2527989"/>
    <lineage>
        <taxon>Bacteria</taxon>
        <taxon>Pseudomonadati</taxon>
        <taxon>Planctomycetota</taxon>
        <taxon>Planctomycetia</taxon>
        <taxon>Planctomycetales</taxon>
        <taxon>Planctomycetaceae</taxon>
        <taxon>Alienimonas</taxon>
    </lineage>
</organism>
<name>A0A517P933_9PLAN</name>
<gene>
    <name evidence="1" type="ORF">CA12_19800</name>
</gene>
<evidence type="ECO:0000313" key="1">
    <source>
        <dbReference type="EMBL" id="QDT15884.1"/>
    </source>
</evidence>